<comment type="caution">
    <text evidence="1">The sequence shown here is derived from an EMBL/GenBank/DDBJ whole genome shotgun (WGS) entry which is preliminary data.</text>
</comment>
<organism evidence="1 2">
    <name type="scientific">Peronospora belbahrii</name>
    <dbReference type="NCBI Taxonomy" id="622444"/>
    <lineage>
        <taxon>Eukaryota</taxon>
        <taxon>Sar</taxon>
        <taxon>Stramenopiles</taxon>
        <taxon>Oomycota</taxon>
        <taxon>Peronosporomycetes</taxon>
        <taxon>Peronosporales</taxon>
        <taxon>Peronosporaceae</taxon>
        <taxon>Peronospora</taxon>
    </lineage>
</organism>
<evidence type="ECO:0000313" key="1">
    <source>
        <dbReference type="EMBL" id="CAH0519283.1"/>
    </source>
</evidence>
<evidence type="ECO:0000313" key="2">
    <source>
        <dbReference type="Proteomes" id="UP001158986"/>
    </source>
</evidence>
<sequence length="66" mass="7640">MLCNILLVEWRCACEVTIAMHQLMTCHLLLRKYWVLRCQHTASSPANVADSLNTLIYHRIRKKAAS</sequence>
<dbReference type="EMBL" id="CAKLCB010000288">
    <property type="protein sequence ID" value="CAH0519283.1"/>
    <property type="molecule type" value="Genomic_DNA"/>
</dbReference>
<name>A0ABN8D1I7_9STRA</name>
<dbReference type="Proteomes" id="UP001158986">
    <property type="component" value="Unassembled WGS sequence"/>
</dbReference>
<accession>A0ABN8D1I7</accession>
<keyword evidence="2" id="KW-1185">Reference proteome</keyword>
<gene>
    <name evidence="1" type="ORF">PBS001_LOCUS5814</name>
</gene>
<protein>
    <submittedName>
        <fullName evidence="1">Uncharacterized protein</fullName>
    </submittedName>
</protein>
<proteinExistence type="predicted"/>
<reference evidence="1 2" key="1">
    <citation type="submission" date="2021-11" db="EMBL/GenBank/DDBJ databases">
        <authorList>
            <person name="Islam A."/>
            <person name="Islam S."/>
            <person name="Flora M.S."/>
            <person name="Rahman M."/>
            <person name="Ziaur R.M."/>
            <person name="Epstein J.H."/>
            <person name="Hassan M."/>
            <person name="Klassen M."/>
            <person name="Woodard K."/>
            <person name="Webb A."/>
            <person name="Webby R.J."/>
            <person name="El Zowalaty M.E."/>
        </authorList>
    </citation>
    <scope>NUCLEOTIDE SEQUENCE [LARGE SCALE GENOMIC DNA]</scope>
    <source>
        <strain evidence="1">Pbs1</strain>
    </source>
</reference>